<dbReference type="Gene3D" id="2.60.40.10">
    <property type="entry name" value="Immunoglobulins"/>
    <property type="match status" value="4"/>
</dbReference>
<dbReference type="SUPFAM" id="SSF50956">
    <property type="entry name" value="Thermostable phytase (3-phytase)"/>
    <property type="match status" value="1"/>
</dbReference>
<organism evidence="5 6">
    <name type="scientific">Lysobacter capsici AZ78</name>
    <dbReference type="NCBI Taxonomy" id="1444315"/>
    <lineage>
        <taxon>Bacteria</taxon>
        <taxon>Pseudomonadati</taxon>
        <taxon>Pseudomonadota</taxon>
        <taxon>Gammaproteobacteria</taxon>
        <taxon>Lysobacterales</taxon>
        <taxon>Lysobacteraceae</taxon>
        <taxon>Lysobacter</taxon>
    </lineage>
</organism>
<evidence type="ECO:0000256" key="2">
    <source>
        <dbReference type="SAM" id="MobiDB-lite"/>
    </source>
</evidence>
<dbReference type="EMBL" id="JAJA02000001">
    <property type="protein sequence ID" value="KWS06816.1"/>
    <property type="molecule type" value="Genomic_DNA"/>
</dbReference>
<dbReference type="CDD" id="cd11304">
    <property type="entry name" value="Cadherin_repeat"/>
    <property type="match status" value="1"/>
</dbReference>
<dbReference type="PROSITE" id="PS51782">
    <property type="entry name" value="LYSM"/>
    <property type="match status" value="1"/>
</dbReference>
<keyword evidence="1" id="KW-0677">Repeat</keyword>
<dbReference type="InterPro" id="IPR006530">
    <property type="entry name" value="YD"/>
</dbReference>
<proteinExistence type="predicted"/>
<dbReference type="Pfam" id="PF05593">
    <property type="entry name" value="RHS_repeat"/>
    <property type="match status" value="5"/>
</dbReference>
<dbReference type="InterPro" id="IPR050708">
    <property type="entry name" value="T6SS_VgrG/RHS"/>
</dbReference>
<evidence type="ECO:0000313" key="5">
    <source>
        <dbReference type="EMBL" id="KWS06816.1"/>
    </source>
</evidence>
<dbReference type="PANTHER" id="PTHR32305:SF15">
    <property type="entry name" value="PROTEIN RHSA-RELATED"/>
    <property type="match status" value="1"/>
</dbReference>
<dbReference type="Pfam" id="PF05345">
    <property type="entry name" value="He_PIG"/>
    <property type="match status" value="3"/>
</dbReference>
<dbReference type="Pfam" id="PF25023">
    <property type="entry name" value="TEN_YD-shell"/>
    <property type="match status" value="2"/>
</dbReference>
<feature type="domain" description="LysM" evidence="4">
    <location>
        <begin position="3882"/>
        <end position="3930"/>
    </location>
</feature>
<keyword evidence="3" id="KW-1133">Transmembrane helix</keyword>
<dbReference type="Gene3D" id="2.180.10.10">
    <property type="entry name" value="RHS repeat-associated core"/>
    <property type="match status" value="9"/>
</dbReference>
<dbReference type="InterPro" id="IPR013783">
    <property type="entry name" value="Ig-like_fold"/>
</dbReference>
<gene>
    <name evidence="5" type="ORF">AZ78_4374</name>
</gene>
<name>A0A125MNJ8_9GAMM</name>
<reference evidence="5 6" key="1">
    <citation type="journal article" date="2014" name="Genome Announc.">
        <title>Draft Genome Sequence of Lysobacter capsici AZ78, a Bacterium Antagonistic to Plant-Pathogenic Oomycetes.</title>
        <authorList>
            <person name="Puopolo G."/>
            <person name="Sonego P."/>
            <person name="Engelen K."/>
            <person name="Pertot I."/>
        </authorList>
    </citation>
    <scope>NUCLEOTIDE SEQUENCE [LARGE SCALE GENOMIC DNA]</scope>
    <source>
        <strain evidence="5 6">AZ78</strain>
    </source>
</reference>
<dbReference type="InterPro" id="IPR056823">
    <property type="entry name" value="TEN-like_YD-shell"/>
</dbReference>
<dbReference type="InterPro" id="IPR031325">
    <property type="entry name" value="RHS_repeat"/>
</dbReference>
<dbReference type="PANTHER" id="PTHR32305">
    <property type="match status" value="1"/>
</dbReference>
<keyword evidence="6" id="KW-1185">Reference proteome</keyword>
<evidence type="ECO:0000259" key="4">
    <source>
        <dbReference type="PROSITE" id="PS51782"/>
    </source>
</evidence>
<keyword evidence="3" id="KW-0812">Transmembrane</keyword>
<evidence type="ECO:0000256" key="3">
    <source>
        <dbReference type="SAM" id="Phobius"/>
    </source>
</evidence>
<evidence type="ECO:0000313" key="6">
    <source>
        <dbReference type="Proteomes" id="UP000023435"/>
    </source>
</evidence>
<evidence type="ECO:0000256" key="1">
    <source>
        <dbReference type="ARBA" id="ARBA00022737"/>
    </source>
</evidence>
<dbReference type="InterPro" id="IPR015919">
    <property type="entry name" value="Cadherin-like_sf"/>
</dbReference>
<comment type="caution">
    <text evidence="5">The sequence shown here is derived from an EMBL/GenBank/DDBJ whole genome shotgun (WGS) entry which is preliminary data.</text>
</comment>
<feature type="region of interest" description="Disordered" evidence="2">
    <location>
        <begin position="4476"/>
        <end position="4500"/>
    </location>
</feature>
<keyword evidence="3" id="KW-0472">Membrane</keyword>
<dbReference type="RefSeq" id="WP_036112798.1">
    <property type="nucleotide sequence ID" value="NZ_JAJA02000001.1"/>
</dbReference>
<dbReference type="GO" id="GO:0016020">
    <property type="term" value="C:membrane"/>
    <property type="evidence" value="ECO:0007669"/>
    <property type="project" value="InterPro"/>
</dbReference>
<feature type="transmembrane region" description="Helical" evidence="3">
    <location>
        <begin position="3972"/>
        <end position="3993"/>
    </location>
</feature>
<dbReference type="InterPro" id="IPR018392">
    <property type="entry name" value="LysM"/>
</dbReference>
<dbReference type="GO" id="GO:0005509">
    <property type="term" value="F:calcium ion binding"/>
    <property type="evidence" value="ECO:0007669"/>
    <property type="project" value="InterPro"/>
</dbReference>
<protein>
    <submittedName>
        <fullName evidence="5">Rhs-family protein</fullName>
    </submittedName>
</protein>
<accession>A0A125MNJ8</accession>
<sequence>MAAVISGSGLGLFNSSFSQIGKGLGASARYGQGQDSQYVNIATGNLLLHSFDDQVVMRGMTVGFSRTYNSRGTFADAGSDAWLTGFERRIELIGTLNQVGSVMRRHSGDGSYQDFAYAGNGLYRSTVGDGAHDSLRRDGKTLQWLYEEGDTRLEETYADPATGGRLTRIRDLKSDPQQPTTWNLSYDPQGRVIEVAANDGDGNLSRMQFTYAGANLASVTSYSGGQAVGRVWYGYDAAGRLSTVTHDLTPGKTGDDEWSATAAVNDGHLFRTVYSYVDASSLQIASVQHSDGVVVSYTYDALGRVRTLTRGDLNDNDADGQGQTLSFVYDTETRSTRVSDSTGRTWVYYYDESNQLIAAEQPSAGGWQETYTYEYDADGNLTAAMVDGAAGRVYRHDANGNAIEQREFISSGLRVITRVTERSFNAANQVTSETVYEVDEGDILGRASASAGVSSETGKNEALTPPANALITRYIYDAANRLRFVVNAAGEVSESEYASAGFGVGRILKTRQYLDATYTGAYTLAALEAWAGAAPRKANSGLTQYSYDAFGSVAWRRYAAVDAAGNGIVGDSDLIEGYRYDERGRVLERNASSGADLRRTVYVYDGMGRLLAEKVFDRNAVAVQSRSWAYADSQRLATAIVEGGAVDDGDSSNDRVRIEQRDAAGQVVLVSERALGGPTTTRETRNLYDRAGLLRAVQDANGGRSYLFYDVERQLVGEVDATGALVEYVRDTFGRIVQTVRYATVLDTRAWMPPPPASPNLVQVPTDIALVRPTATPQDRTVTTFYDLLGRKNVETDGEGRVTYFSYDFNDRLIRTRQLPRVNAPQNEERITRYFYDAMGRELGRLDAEGYLVEHNYDLAGNRTRSVAYASVVAPNLREATLGQMRPAATAQDQVTLWFFDGRGNTLAMLDAEGYLTQYLRNERLAQDTTRAFETQLTGLTGTETLATLLSRAQAGRVRETRRGYDALGRLSVQTDPEGTVTRNTYDAQGNLVRTELAADTSEVRDGRLRYNVFGELIGELGGEGTTRLRPDMTQAQIDAVFAQYGTRHSYDGLGRRIESIDADGHKTWYFHDADGRPTYTVRGLPGTSGVLNARGEVSQVRYSAFGDAIETTAYTGLLTIAVPGDRDSVATALTTLAYTAASDSRRSYSYNRRGQLAEVRDAENAVLRYSYNGHGDRTVEQRAVGSGIELRIDSSYDNRGLIKTRIEAPNTVLQRQLLWSYDAFGRVVEATDARGAPTAFGYDRLGRQVSRSQTVQGRAETWTSTYDAYARVLSQTDPNGRSTSYFYDTAARSMRVTTPEGVEVTTAYTRHGQQLSVSQAIPDGGIAVTNYRYDRDGRLLSVTDPLNKQAVNEYDSRGLLSASVDASGRRVELRYDAVGRVLQRIEDPQQLALTTSYVYDGQGRNQRVTDASGRVVQHRYDREGRLLETALDPDDLNLRTGYSYDAHGRQLTVTEGAGTARARTVRYDYDVLGRRIGEVVDPAGLALTTGYVFDANDNLLRRYVIDEGSQRYTQRSYYDEANRLIYSVDATGAIVRRWYDPAGREVATRAYLEATAPAGLSDTTTLAQLHGLSIEQAGDQGSYIVYDGDGRVRYRIDLHGRISESRYDVAGRLASELSYSNAIAVSDALRQRLRAGTVPPQDIAALIVSNDARMVRHVYDAVGRERYTLVQDSASTATVSERRFDDSGRVVTENLYGVRIPISTALTEAAVTTALGIAGGTGNLRQTRYVYDQAGRARYTVDDAGAVVAREYDEAGRVTVVREYEGLIAAATPMTETGLSLAVAGMRQRMTVTRYDNAGRVERVTDAAEQVERYTYDASGLLIELLDKNARVWTYGYDGAGRRVTETSPRVDVSTIDADGVVSTQNRSIVTRTNYNALGQVLSRSEDDGTAQARMTHYEYDAAGRQNRTVFPLAGRIDPATGALDIGGTRPSTEVGYDSLGRAVVNKDVSGRYSYKVYDDFGQLYLDIDPAGYVTRYEYNVFGERTGLYRHATAFNFGALSGWSAGHAIGYAQSVNGVVYDAAKDRGITTFYDKRGQVARVEQSPLEYYRDDGTAATGRPTTAYEYDAYGRKVKESVLLQGTRGQSDARWADSYFYYDDLGRLLLSVDAEGYVTANEYHPTGELKRRVEYARAIATSNLSAATPPSLPASGDDIVGFDRITRWEYDPLGRKHREYMQRHFADSQGSSGVREVMSQFEYDGRDRLIRLSDDTGVTSTVYDALGRAINLTEPARNVLAANADSQLLNGVDLAVGTLYAWASPYTQMRYDAFGNVIETRRYANGLRAGGAVADDQRDQIERVRYDGQGRAVVVFVKRETDTGAGIASGNRTYLIYDDADRIVERWSVLDTDLAGGAVRVHDRFRYDAAGRQLESQRTRESAAGAVLATDLLETVGYNAFGEIVSKQYGDVAGVLDYRYDLAGRLLSDDETGAIRSYGYNLAGHRVREAHFVLGAAGVESAVTRFGLNRLGRTIGSELPAYQDGAAPKPTTSRQLDRWGNVLSIVDTRGYRTDYRYNERDQVTRDERPLVEVVSESGVRQWLRPVNQWFYDALGRLVATRDANGNTRSNEYDATGRMIASADALNEKTLFAFDALGNQRLTQNPMGYLTYKDYDNQGRIVGIGDYLPSGAGIARERNSLQRYVLNQNGDRNGLYDALDNLVRYRYDSAGRVVRSQSASGAVSTYGYDDQGRKTAEFNGIDTMSWSYDVHGRLIAHRNLGGRDLSNEYDPVTGQLVNERQTGGAGLDVVDGARRTTYYPDGRVKAVYEQGSATPSYRYEYDAAGNRVVEEVDTRDASGRLVRTRTRTVYDSNNRIQRVYTDELGSGGTPTKRIFDLSYSYDAAGNRRSVRASSGYGPNATGVGAENTRPQVVQTPPARWLRSGQNAEFSIVFSDIFRDAEQDALTLGIGRADGLPWPSWLQLSGPDANGQVRFIANPPAGTVQQIEIRLSATENRPGGLSEATSFVLSVGANRAPTVIDTVQPVLRAKTGQPWGRDLLASDYFLDPDLGDVLRLELESASPPTSDWLSAAPDGGLLRLRSTLTPTTPGDYSLRLRATDQGGRTAIKTVVIRVVASTAPTGPNTLPARAATLGREFEWSMPLASVFTDADGDRLSIATIGLPNWLSFQQTNEQGQPQLRLSGHAPDDVAAGHVYTFQFKASDESGNSKLASLSITLRAFNTDPYLGGTINDAQMVLIRDGSYYPPPLPAFLDSDGDAVSVRLTGLPPGLSFDPVTRQIGGNAALGTYWLTYSADDGRGGSVSQSLRVIVRDNTPPTVPAFTPPNPRQGAAYRYVIPESFDPDAPVDYWVNAQQLPPGLSFNNLTREITGVPTAQGSFNVTMSVWDRFGATTVTSFAMTVSAPAANQPPVATVPSASLIFEMTSSNSAPPDLTLDAGLFVDPDGNPMSYTMSGHPSWLRHEFGPEGHVFRADTSAWLAQSSSFTLTADDGEEGRTALNITVRVRRTTLLEQPGIDPPVESFEFDMGTGLPPHGQKADSGIEPGVVEPGVIEAAVPVETKEYWYTYDAENRIKINNGVLQGGQIVLTHAEPESYELKYDAAGNIVARFSLRLAGPGATVPTLRVERSVYDLRGNRQIEFHQQVVGGGVDAFQGVRQRFEYDANNRLIQAREYYANSMNFDIGVDGAEWISLGGWLSAAEVYVYDIDGRLMSLDTKGRAALNVSWIRPAHNNNLAAQYTDLGVLQAKTYADYRINTGRQPNGPVADTRATGYDAAGRLIRYDYSPDASYASTQRYSYTYYGWDSYQEKTVTGTRPAQPAQPSTTNTLTYDSFGRLRSQLEHTRLSSGSIEDRMRYYSYDGDGRVQTRREGVMRGGVFTQDGAGGPGNYFLVHAGGQQQAELREGVQLSSGLPSRQIQSLGGRGYYQAGGDTVIAQPGDTLRSLAQRVYGAEQLWYLLADANGLGDPDQELAAGTQLTAPDTTVAHNDASTFKPYDPAAAIGPTAPGLPMIAPPPKNHCNAVAMVLMVVVAVVVSVVTYGALAAPAAAWVGSATGGAILAGAAAGAASSVASQAVGSAAGVSSFSWRNVAASAVAGGITAGIGATSFGEAMKTTTQGRAALVAIGSAANYVGQKVAGLDTAFSWRNVAASAVSAAVSSKLNGALGLEGEGFAVGFGANLTEGVVSLHVRQAFGLDGAGDYGRIALDAFGNALGNWVASNAGGGAKTLEARMSKSMAATQRRLDAEIERDTALSVGADLDRRFAGLAASADMGLSAAIDMQADARVNMLQWSRQNFASTQADLYAVVGGRGRLAAASFASMAVSASGSGVVAVGDIDAMVESLPVDQSPGFYKNDSIVRRNLAEQLEHARNAGVLERASWYLSEHRGRVGEPEGLTDARRELRAFEQAPDFIPLQAVQDYYGRMMAYDAGELEMSAQEAARLRLTLNAFNRFYMGDTPLPLAGQSEAETEAQRRFANDVGMSFLGVFALPAMLTRAVGGNETRVGAALQAGAVVLDLYSSRSGSARGPLRLASRSRTGRQDIPGSRLGKLSGEYSAMNPGPLDDGMAGTFAGGRYKAVVLDKDTVLYRAGTQSQPLGQYFSRQSPLGVLQTRIDKAVLPQWPGGGKSPIDTVFAVKIPAGTEVYVGKVGTQGGFYVGGTQQIVVRKPWQIDGVQVIDWKPLK</sequence>
<feature type="transmembrane region" description="Helical" evidence="3">
    <location>
        <begin position="4000"/>
        <end position="4018"/>
    </location>
</feature>
<dbReference type="SUPFAM" id="SSF49313">
    <property type="entry name" value="Cadherin-like"/>
    <property type="match status" value="3"/>
</dbReference>
<dbReference type="Proteomes" id="UP000023435">
    <property type="component" value="Unassembled WGS sequence"/>
</dbReference>
<dbReference type="OrthoDB" id="9816400at2"/>
<dbReference type="NCBIfam" id="TIGR01643">
    <property type="entry name" value="YD_repeat_2x"/>
    <property type="match status" value="7"/>
</dbReference>